<accession>A0A1G9ZKK6</accession>
<dbReference type="Proteomes" id="UP000199341">
    <property type="component" value="Unassembled WGS sequence"/>
</dbReference>
<sequence>MSAATYSVRRVDPLFSIEVEPEVCDWLQALPAKHFLKVDEYVGLLAEYAVALGEPYARHLGEGVRELRPTLDGADIRITYWLTPARTAVLLTVFRKTRTREDAEVERAGRAKKICEAEHGPAHEEFVRTVEEGEVER</sequence>
<organism evidence="1 2">
    <name type="scientific">Actinacidiphila guanduensis</name>
    <dbReference type="NCBI Taxonomy" id="310781"/>
    <lineage>
        <taxon>Bacteria</taxon>
        <taxon>Bacillati</taxon>
        <taxon>Actinomycetota</taxon>
        <taxon>Actinomycetes</taxon>
        <taxon>Kitasatosporales</taxon>
        <taxon>Streptomycetaceae</taxon>
        <taxon>Actinacidiphila</taxon>
    </lineage>
</organism>
<name>A0A1G9ZKK6_9ACTN</name>
<dbReference type="InterPro" id="IPR009241">
    <property type="entry name" value="HigB-like"/>
</dbReference>
<gene>
    <name evidence="1" type="ORF">SAMN05216259_103178</name>
</gene>
<evidence type="ECO:0000313" key="2">
    <source>
        <dbReference type="Proteomes" id="UP000199341"/>
    </source>
</evidence>
<protein>
    <submittedName>
        <fullName evidence="1">Phage derived protein Gp49-like</fullName>
    </submittedName>
</protein>
<dbReference type="STRING" id="310781.SAMN05216259_103178"/>
<dbReference type="AlphaFoldDB" id="A0A1G9ZKK6"/>
<reference evidence="1 2" key="1">
    <citation type="submission" date="2016-10" db="EMBL/GenBank/DDBJ databases">
        <authorList>
            <person name="de Groot N.N."/>
        </authorList>
    </citation>
    <scope>NUCLEOTIDE SEQUENCE [LARGE SCALE GENOMIC DNA]</scope>
    <source>
        <strain evidence="1 2">CGMCC 4.2022</strain>
    </source>
</reference>
<dbReference type="Pfam" id="PF05973">
    <property type="entry name" value="Gp49"/>
    <property type="match status" value="1"/>
</dbReference>
<keyword evidence="2" id="KW-1185">Reference proteome</keyword>
<evidence type="ECO:0000313" key="1">
    <source>
        <dbReference type="EMBL" id="SDN21166.1"/>
    </source>
</evidence>
<proteinExistence type="predicted"/>
<dbReference type="EMBL" id="FNIE01000003">
    <property type="protein sequence ID" value="SDN21166.1"/>
    <property type="molecule type" value="Genomic_DNA"/>
</dbReference>